<protein>
    <submittedName>
        <fullName evidence="4">Glycosyltransferase</fullName>
        <ecNumber evidence="4">2.4.-.-</ecNumber>
    </submittedName>
</protein>
<dbReference type="Pfam" id="PF00535">
    <property type="entry name" value="Glycos_transf_2"/>
    <property type="match status" value="1"/>
</dbReference>
<dbReference type="InterPro" id="IPR001173">
    <property type="entry name" value="Glyco_trans_2-like"/>
</dbReference>
<dbReference type="EMBL" id="CP124855">
    <property type="protein sequence ID" value="WHF51428.1"/>
    <property type="molecule type" value="Genomic_DNA"/>
</dbReference>
<dbReference type="SUPFAM" id="SSF53448">
    <property type="entry name" value="Nucleotide-diphospho-sugar transferases"/>
    <property type="match status" value="1"/>
</dbReference>
<name>A0ABY8RE33_9FLAO</name>
<dbReference type="Proteomes" id="UP001241656">
    <property type="component" value="Chromosome"/>
</dbReference>
<dbReference type="PANTHER" id="PTHR22916:SF51">
    <property type="entry name" value="GLYCOSYLTRANSFERASE EPSH-RELATED"/>
    <property type="match status" value="1"/>
</dbReference>
<dbReference type="GO" id="GO:0016757">
    <property type="term" value="F:glycosyltransferase activity"/>
    <property type="evidence" value="ECO:0007669"/>
    <property type="project" value="UniProtKB-KW"/>
</dbReference>
<proteinExistence type="predicted"/>
<dbReference type="RefSeq" id="WP_282904771.1">
    <property type="nucleotide sequence ID" value="NZ_CP124855.1"/>
</dbReference>
<dbReference type="PANTHER" id="PTHR22916">
    <property type="entry name" value="GLYCOSYLTRANSFERASE"/>
    <property type="match status" value="1"/>
</dbReference>
<sequence>MESICSQTLIDIEIICINDGSTDDSLEILNSYQQKDGRILIIDQKNMGVAVARNSGLRLATGKYIGFLDSDDTVKIDFFEILFKAAENHHADVVLSKGLSDSMVISHNKSYSQQEIRELILPLYFKEDGHNAIWNKLYSNAIIKKYSIYFPVGKTHGEDAEFNIHFLMHAINLYVIDYSGYHYRETQGSATRNSSKFDYLQLALETFFKDWTLVLGETITPDTMYKLKKERFINNVISLIYIYSNPENGLPLRARISRLLKIVDHDVVKQLFNENNELITASFPEYKKQIYKGIHSKSVIKLYLLSLYSYYRSK</sequence>
<accession>A0ABY8RE33</accession>
<evidence type="ECO:0000256" key="2">
    <source>
        <dbReference type="ARBA" id="ARBA00022679"/>
    </source>
</evidence>
<evidence type="ECO:0000256" key="1">
    <source>
        <dbReference type="ARBA" id="ARBA00022676"/>
    </source>
</evidence>
<keyword evidence="5" id="KW-1185">Reference proteome</keyword>
<feature type="domain" description="Glycosyltransferase 2-like" evidence="3">
    <location>
        <begin position="2"/>
        <end position="119"/>
    </location>
</feature>
<organism evidence="4 5">
    <name type="scientific">Chryseobacterium gotjawalense</name>
    <dbReference type="NCBI Taxonomy" id="3042315"/>
    <lineage>
        <taxon>Bacteria</taxon>
        <taxon>Pseudomonadati</taxon>
        <taxon>Bacteroidota</taxon>
        <taxon>Flavobacteriia</taxon>
        <taxon>Flavobacteriales</taxon>
        <taxon>Weeksellaceae</taxon>
        <taxon>Chryseobacterium group</taxon>
        <taxon>Chryseobacterium</taxon>
    </lineage>
</organism>
<reference evidence="4 5" key="1">
    <citation type="submission" date="2023-05" db="EMBL/GenBank/DDBJ databases">
        <title>Genomic insight into Chryseobacterium sp. wdc7 isolated forest soil (Gotjawal).</title>
        <authorList>
            <person name="Park S.-J."/>
        </authorList>
    </citation>
    <scope>NUCLEOTIDE SEQUENCE [LARGE SCALE GENOMIC DNA]</scope>
    <source>
        <strain evidence="5">wdc7</strain>
    </source>
</reference>
<dbReference type="InterPro" id="IPR029044">
    <property type="entry name" value="Nucleotide-diphossugar_trans"/>
</dbReference>
<dbReference type="CDD" id="cd00761">
    <property type="entry name" value="Glyco_tranf_GTA_type"/>
    <property type="match status" value="1"/>
</dbReference>
<dbReference type="Gene3D" id="3.90.550.10">
    <property type="entry name" value="Spore Coat Polysaccharide Biosynthesis Protein SpsA, Chain A"/>
    <property type="match status" value="1"/>
</dbReference>
<keyword evidence="2 4" id="KW-0808">Transferase</keyword>
<gene>
    <name evidence="4" type="ORF">QGN23_13530</name>
</gene>
<evidence type="ECO:0000313" key="5">
    <source>
        <dbReference type="Proteomes" id="UP001241656"/>
    </source>
</evidence>
<evidence type="ECO:0000313" key="4">
    <source>
        <dbReference type="EMBL" id="WHF51428.1"/>
    </source>
</evidence>
<evidence type="ECO:0000259" key="3">
    <source>
        <dbReference type="Pfam" id="PF00535"/>
    </source>
</evidence>
<dbReference type="EC" id="2.4.-.-" evidence="4"/>
<keyword evidence="1 4" id="KW-0328">Glycosyltransferase</keyword>